<dbReference type="InterPro" id="IPR019614">
    <property type="entry name" value="SAM-dep_methyl-trfase"/>
</dbReference>
<evidence type="ECO:0000313" key="6">
    <source>
        <dbReference type="Proteomes" id="UP000316993"/>
    </source>
</evidence>
<reference evidence="5 6" key="1">
    <citation type="submission" date="2019-06" db="EMBL/GenBank/DDBJ databases">
        <title>Genomic Encyclopedia of Archaeal and Bacterial Type Strains, Phase II (KMG-II): from individual species to whole genera.</title>
        <authorList>
            <person name="Goeker M."/>
        </authorList>
    </citation>
    <scope>NUCLEOTIDE SEQUENCE [LARGE SCALE GENOMIC DNA]</scope>
    <source>
        <strain evidence="5 6">DSM 7270</strain>
    </source>
</reference>
<keyword evidence="2 5" id="KW-0808">Transferase</keyword>
<dbReference type="RefSeq" id="WP_142084259.1">
    <property type="nucleotide sequence ID" value="NZ_VFPV01000003.1"/>
</dbReference>
<feature type="domain" description="S-adenosylmethionine-dependent methyltransferase" evidence="4">
    <location>
        <begin position="19"/>
        <end position="314"/>
    </location>
</feature>
<dbReference type="InterPro" id="IPR029063">
    <property type="entry name" value="SAM-dependent_MTases_sf"/>
</dbReference>
<dbReference type="GO" id="GO:0008168">
    <property type="term" value="F:methyltransferase activity"/>
    <property type="evidence" value="ECO:0007669"/>
    <property type="project" value="UniProtKB-KW"/>
</dbReference>
<evidence type="ECO:0000256" key="3">
    <source>
        <dbReference type="ARBA" id="ARBA00022691"/>
    </source>
</evidence>
<comment type="caution">
    <text evidence="5">The sequence shown here is derived from an EMBL/GenBank/DDBJ whole genome shotgun (WGS) entry which is preliminary data.</text>
</comment>
<dbReference type="CDD" id="cd02440">
    <property type="entry name" value="AdoMet_MTases"/>
    <property type="match status" value="1"/>
</dbReference>
<dbReference type="AlphaFoldDB" id="A0A543L1F5"/>
<evidence type="ECO:0000259" key="4">
    <source>
        <dbReference type="Pfam" id="PF10672"/>
    </source>
</evidence>
<evidence type="ECO:0000313" key="5">
    <source>
        <dbReference type="EMBL" id="TQN01130.1"/>
    </source>
</evidence>
<keyword evidence="1 5" id="KW-0489">Methyltransferase</keyword>
<proteinExistence type="predicted"/>
<dbReference type="Pfam" id="PF10672">
    <property type="entry name" value="Methyltrans_SAM"/>
    <property type="match status" value="1"/>
</dbReference>
<keyword evidence="3" id="KW-0949">S-adenosyl-L-methionine</keyword>
<accession>A0A543L1F5</accession>
<dbReference type="SUPFAM" id="SSF53335">
    <property type="entry name" value="S-adenosyl-L-methionine-dependent methyltransferases"/>
    <property type="match status" value="1"/>
</dbReference>
<dbReference type="EMBL" id="VFPV01000003">
    <property type="protein sequence ID" value="TQN01130.1"/>
    <property type="molecule type" value="Genomic_DNA"/>
</dbReference>
<sequence>MQALLSAIASMPLPTDAQRIFHGRGGRYPGCEQWTLDAYPPVFVLTSFLPATDETDAQLAAIGQALAERWAVLAPGQPLNWVFQCRNEALRTQGRTETRLMQGEVPDPHVVTENGARFKAHVLRGQNHGLFLDMAEGRRWVRQYAEARRQDRYGLKVLNLFAYTCAFSVVALQGGAKQVVNVDMSHGAMAIGQQNHQLNGITTGASFLAHDIFSSWGKITRSGPYGLVIVDPPSYQKGSFVATKDYARLMRRLPDLLAPGGHALLCLNAPELGVDFLQSQMQELAPELHFVERVANPAVFADVDEGRALKVLVYAMPDLPQPNAADPAPSGPAAL</sequence>
<organism evidence="5 6">
    <name type="scientific">Acidovorax temperans</name>
    <dbReference type="NCBI Taxonomy" id="80878"/>
    <lineage>
        <taxon>Bacteria</taxon>
        <taxon>Pseudomonadati</taxon>
        <taxon>Pseudomonadota</taxon>
        <taxon>Betaproteobacteria</taxon>
        <taxon>Burkholderiales</taxon>
        <taxon>Comamonadaceae</taxon>
        <taxon>Acidovorax</taxon>
    </lineage>
</organism>
<evidence type="ECO:0000256" key="1">
    <source>
        <dbReference type="ARBA" id="ARBA00022603"/>
    </source>
</evidence>
<name>A0A543L1F5_9BURK</name>
<dbReference type="Proteomes" id="UP000316993">
    <property type="component" value="Unassembled WGS sequence"/>
</dbReference>
<dbReference type="PANTHER" id="PTHR43042:SF3">
    <property type="entry name" value="RIBOSOMAL RNA LARGE SUBUNIT METHYLTRANSFERASE YWBD-RELATED"/>
    <property type="match status" value="1"/>
</dbReference>
<dbReference type="PANTHER" id="PTHR43042">
    <property type="entry name" value="SAM-DEPENDENT METHYLTRANSFERASE"/>
    <property type="match status" value="1"/>
</dbReference>
<protein>
    <submittedName>
        <fullName evidence="5">23S rRNA (Cytosine1962-C5)-methyltransferase</fullName>
    </submittedName>
</protein>
<dbReference type="Gene3D" id="3.40.50.150">
    <property type="entry name" value="Vaccinia Virus protein VP39"/>
    <property type="match status" value="1"/>
</dbReference>
<evidence type="ECO:0000256" key="2">
    <source>
        <dbReference type="ARBA" id="ARBA00022679"/>
    </source>
</evidence>
<dbReference type="GO" id="GO:0032259">
    <property type="term" value="P:methylation"/>
    <property type="evidence" value="ECO:0007669"/>
    <property type="project" value="UniProtKB-KW"/>
</dbReference>
<gene>
    <name evidence="5" type="ORF">BDD18_3075</name>
</gene>